<name>A0A060DG29_9PROT</name>
<evidence type="ECO:0008006" key="5">
    <source>
        <dbReference type="Google" id="ProtNLM"/>
    </source>
</evidence>
<dbReference type="AlphaFoldDB" id="A0A060DG29"/>
<feature type="compositionally biased region" description="Low complexity" evidence="2">
    <location>
        <begin position="181"/>
        <end position="193"/>
    </location>
</feature>
<dbReference type="Pfam" id="PF23899">
    <property type="entry name" value="SU10_portal"/>
    <property type="match status" value="1"/>
</dbReference>
<evidence type="ECO:0000256" key="1">
    <source>
        <dbReference type="SAM" id="Coils"/>
    </source>
</evidence>
<gene>
    <name evidence="3" type="ORF">ABAZ39_07220</name>
</gene>
<keyword evidence="1" id="KW-0175">Coiled coil</keyword>
<evidence type="ECO:0000313" key="4">
    <source>
        <dbReference type="Proteomes" id="UP000027186"/>
    </source>
</evidence>
<dbReference type="InterPro" id="IPR056909">
    <property type="entry name" value="SU10_portal"/>
</dbReference>
<sequence length="707" mass="78009">MAAMTERELCAILKAERANALGGAQSPELADERAKALDYYNGDMDKDMPRPGPDRSGAVSTDVADVVEGLMPSLLEIFVSGDEVVRFEPVGPEDEDAAQQETDYVNHVFMQGNQGFLVLHNFIKDAILQKAGVVKAWWDTTEQRQRERYVDLTDDEFALLLAADGVEVVEHEERPADPMTMEQGPEPGAEGMAPPQPATLHTVTVVIREERGSCRVEGVPPEEFGISRRARSLSTAPYAFHKRAVPVSDLLAAGYDRKQLDAIPSYGDAETEEEQARQTDTMGSPDHDTLNRSMREVEVTEHYIRIDYDDDGVAELRRVVTAGPQGVVLTRDGKPENEEIDRMPFAIMSPIIIPHRVIGRSVADLVMDIQRIKTALLRALLDNAYFANNQRMEVAEAFATDQTLDDMLTNRPGGIVRVKQPGGITPIAVQPIGGWVHPLIEYTDSVREWRTGVTRQGQGLDANALNNQTATAAAQAFTAAQARMKMIARVLAETGIRDLFLLIHELTRKHSDRQAVVRLRNKWVTVDPREWRTRNDMTVSVGLGTGSKDQMLGHLSSLLAFQMQALGGGGMGGMITPRNVYATLKRMVENAGLKSIDPYAQDPANVPPAPPQPDPKMMEMQARMQLEQQKAQAQAEAERMRAEADITIAREKLAAEVTLKREQMQAEMQLKREQMILEANMARAQAVLNAQTKPATVSAVQLGGEVG</sequence>
<organism evidence="3 4">
    <name type="scientific">Azospirillum argentinense</name>
    <dbReference type="NCBI Taxonomy" id="2970906"/>
    <lineage>
        <taxon>Bacteria</taxon>
        <taxon>Pseudomonadati</taxon>
        <taxon>Pseudomonadota</taxon>
        <taxon>Alphaproteobacteria</taxon>
        <taxon>Rhodospirillales</taxon>
        <taxon>Azospirillaceae</taxon>
        <taxon>Azospirillum</taxon>
    </lineage>
</organism>
<feature type="region of interest" description="Disordered" evidence="2">
    <location>
        <begin position="174"/>
        <end position="195"/>
    </location>
</feature>
<accession>A0A060DG29</accession>
<protein>
    <recommendedName>
        <fullName evidence="5">Phage portal protein</fullName>
    </recommendedName>
</protein>
<reference evidence="3 4" key="1">
    <citation type="journal article" date="2014" name="Genome Announc.">
        <title>Complete Genome Sequence of the Model Rhizosphere Strain Azospirillum brasilense Az39, Successfully Applied in Agriculture.</title>
        <authorList>
            <person name="Rivera D."/>
            <person name="Revale S."/>
            <person name="Molina R."/>
            <person name="Gualpa J."/>
            <person name="Puente M."/>
            <person name="Maroniche G."/>
            <person name="Paris G."/>
            <person name="Baker D."/>
            <person name="Clavijo B."/>
            <person name="McLay K."/>
            <person name="Spaepen S."/>
            <person name="Perticari A."/>
            <person name="Vazquez M."/>
            <person name="Wisniewski-Dye F."/>
            <person name="Watkins C."/>
            <person name="Martinez-Abarca F."/>
            <person name="Vanderleyden J."/>
            <person name="Cassan F."/>
        </authorList>
    </citation>
    <scope>NUCLEOTIDE SEQUENCE [LARGE SCALE GENOMIC DNA]</scope>
    <source>
        <strain evidence="3 4">Az39</strain>
    </source>
</reference>
<dbReference type="EMBL" id="CP007793">
    <property type="protein sequence ID" value="AIB11792.1"/>
    <property type="molecule type" value="Genomic_DNA"/>
</dbReference>
<evidence type="ECO:0000256" key="2">
    <source>
        <dbReference type="SAM" id="MobiDB-lite"/>
    </source>
</evidence>
<dbReference type="RefSeq" id="WP_051657851.1">
    <property type="nucleotide sequence ID" value="NZ_CP007793.1"/>
</dbReference>
<feature type="coiled-coil region" evidence="1">
    <location>
        <begin position="616"/>
        <end position="674"/>
    </location>
</feature>
<dbReference type="KEGG" id="abq:ABAZ39_07220"/>
<feature type="region of interest" description="Disordered" evidence="2">
    <location>
        <begin position="267"/>
        <end position="289"/>
    </location>
</feature>
<proteinExistence type="predicted"/>
<evidence type="ECO:0000313" key="3">
    <source>
        <dbReference type="EMBL" id="AIB11792.1"/>
    </source>
</evidence>
<dbReference type="Proteomes" id="UP000027186">
    <property type="component" value="Chromosome"/>
</dbReference>